<evidence type="ECO:0000256" key="1">
    <source>
        <dbReference type="SAM" id="Coils"/>
    </source>
</evidence>
<protein>
    <submittedName>
        <fullName evidence="2">Uncharacterized protein</fullName>
    </submittedName>
</protein>
<dbReference type="GeneID" id="100574889"/>
<dbReference type="KEGG" id="api:100574889"/>
<dbReference type="RefSeq" id="XP_029342843.1">
    <property type="nucleotide sequence ID" value="XM_029486983.1"/>
</dbReference>
<dbReference type="AlphaFoldDB" id="A0A8R2NQ22"/>
<evidence type="ECO:0000313" key="3">
    <source>
        <dbReference type="Proteomes" id="UP000007819"/>
    </source>
</evidence>
<dbReference type="PANTHER" id="PTHR15434">
    <property type="entry name" value="HEAT SHOCK FACTOR 2-BINDING PROTEIN"/>
    <property type="match status" value="1"/>
</dbReference>
<proteinExistence type="predicted"/>
<keyword evidence="1" id="KW-0175">Coiled coil</keyword>
<keyword evidence="3" id="KW-1185">Reference proteome</keyword>
<reference evidence="3" key="1">
    <citation type="submission" date="2010-06" db="EMBL/GenBank/DDBJ databases">
        <authorList>
            <person name="Jiang H."/>
            <person name="Abraham K."/>
            <person name="Ali S."/>
            <person name="Alsbrooks S.L."/>
            <person name="Anim B.N."/>
            <person name="Anosike U.S."/>
            <person name="Attaway T."/>
            <person name="Bandaranaike D.P."/>
            <person name="Battles P.K."/>
            <person name="Bell S.N."/>
            <person name="Bell A.V."/>
            <person name="Beltran B."/>
            <person name="Bickham C."/>
            <person name="Bustamante Y."/>
            <person name="Caleb T."/>
            <person name="Canada A."/>
            <person name="Cardenas V."/>
            <person name="Carter K."/>
            <person name="Chacko J."/>
            <person name="Chandrabose M.N."/>
            <person name="Chavez D."/>
            <person name="Chavez A."/>
            <person name="Chen L."/>
            <person name="Chu H.-S."/>
            <person name="Claassen K.J."/>
            <person name="Cockrell R."/>
            <person name="Collins M."/>
            <person name="Cooper J.A."/>
            <person name="Cree A."/>
            <person name="Curry S.M."/>
            <person name="Da Y."/>
            <person name="Dao M.D."/>
            <person name="Das B."/>
            <person name="Davila M.-L."/>
            <person name="Davy-Carroll L."/>
            <person name="Denson S."/>
            <person name="Dinh H."/>
            <person name="Ebong V.E."/>
            <person name="Edwards J.R."/>
            <person name="Egan A."/>
            <person name="El-Daye J."/>
            <person name="Escobedo L."/>
            <person name="Fernandez S."/>
            <person name="Fernando P.R."/>
            <person name="Flagg N."/>
            <person name="Forbes L.D."/>
            <person name="Fowler R.G."/>
            <person name="Fu Q."/>
            <person name="Gabisi R.A."/>
            <person name="Ganer J."/>
            <person name="Garbino Pronczuk A."/>
            <person name="Garcia R.M."/>
            <person name="Garner T."/>
            <person name="Garrett T.E."/>
            <person name="Gonzalez D.A."/>
            <person name="Hamid H."/>
            <person name="Hawkins E.S."/>
            <person name="Hirani K."/>
            <person name="Hogues M.E."/>
            <person name="Hollins B."/>
            <person name="Hsiao C.-H."/>
            <person name="Jabil R."/>
            <person name="James M.L."/>
            <person name="Jhangiani S.N."/>
            <person name="Johnson B."/>
            <person name="Johnson Q."/>
            <person name="Joshi V."/>
            <person name="Kalu J.B."/>
            <person name="Kam C."/>
            <person name="Kashfia A."/>
            <person name="Keebler J."/>
            <person name="Kisamo H."/>
            <person name="Kovar C.L."/>
            <person name="Lago L.A."/>
            <person name="Lai C.-Y."/>
            <person name="Laidlaw J."/>
            <person name="Lara F."/>
            <person name="Le T.-K."/>
            <person name="Lee S.L."/>
            <person name="Legall F.H."/>
            <person name="Lemon S.J."/>
            <person name="Lewis L.R."/>
            <person name="Li B."/>
            <person name="Liu Y."/>
            <person name="Liu Y.-S."/>
            <person name="Lopez J."/>
            <person name="Lozado R.J."/>
            <person name="Lu J."/>
            <person name="Madu R.C."/>
            <person name="Maheshwari M."/>
            <person name="Maheshwari R."/>
            <person name="Malloy K."/>
            <person name="Martinez E."/>
            <person name="Mathew T."/>
            <person name="Mercado I.C."/>
            <person name="Mercado C."/>
            <person name="Meyer B."/>
            <person name="Montgomery K."/>
            <person name="Morgan M.B."/>
            <person name="Munidasa M."/>
            <person name="Nazareth L.V."/>
            <person name="Nelson J."/>
            <person name="Ng B.M."/>
            <person name="Nguyen N.B."/>
            <person name="Nguyen P.Q."/>
            <person name="Nguyen T."/>
            <person name="Obregon M."/>
            <person name="Okwuonu G.O."/>
            <person name="Onwere C.G."/>
            <person name="Orozco G."/>
            <person name="Parra A."/>
            <person name="Patel S."/>
            <person name="Patil S."/>
            <person name="Perez A."/>
            <person name="Perez Y."/>
            <person name="Pham C."/>
            <person name="Primus E.L."/>
            <person name="Pu L.-L."/>
            <person name="Puazo M."/>
            <person name="Qin X."/>
            <person name="Quiroz J.B."/>
            <person name="Reese J."/>
            <person name="Richards S."/>
            <person name="Rives C.M."/>
            <person name="Robberts R."/>
            <person name="Ruiz S.J."/>
            <person name="Ruiz M.J."/>
            <person name="Santibanez J."/>
            <person name="Schneider B.W."/>
            <person name="Sisson I."/>
            <person name="Smith M."/>
            <person name="Sodergren E."/>
            <person name="Song X.-Z."/>
            <person name="Song B.B."/>
            <person name="Summersgill H."/>
            <person name="Thelus R."/>
            <person name="Thornton R.D."/>
            <person name="Trejos Z.Y."/>
            <person name="Usmani K."/>
            <person name="Vattathil S."/>
            <person name="Villasana D."/>
            <person name="Walker D.L."/>
            <person name="Wang S."/>
            <person name="Wang K."/>
            <person name="White C.S."/>
            <person name="Williams A.C."/>
            <person name="Williamson J."/>
            <person name="Wilson K."/>
            <person name="Woghiren I.O."/>
            <person name="Woodworth J.R."/>
            <person name="Worley K.C."/>
            <person name="Wright R.A."/>
            <person name="Wu W."/>
            <person name="Young L."/>
            <person name="Zhang L."/>
            <person name="Zhang J."/>
            <person name="Zhu Y."/>
            <person name="Muzny D.M."/>
            <person name="Weinstock G."/>
            <person name="Gibbs R.A."/>
        </authorList>
    </citation>
    <scope>NUCLEOTIDE SEQUENCE [LARGE SCALE GENOMIC DNA]</scope>
    <source>
        <strain evidence="3">LSR1</strain>
    </source>
</reference>
<dbReference type="InterPro" id="IPR039584">
    <property type="entry name" value="HSF2BP"/>
</dbReference>
<dbReference type="PANTHER" id="PTHR15434:SF2">
    <property type="entry name" value="HEAT SHOCK FACTOR 2-BINDING PROTEIN"/>
    <property type="match status" value="1"/>
</dbReference>
<dbReference type="GO" id="GO:0005829">
    <property type="term" value="C:cytosol"/>
    <property type="evidence" value="ECO:0007669"/>
    <property type="project" value="TreeGrafter"/>
</dbReference>
<feature type="coiled-coil region" evidence="1">
    <location>
        <begin position="100"/>
        <end position="127"/>
    </location>
</feature>
<dbReference type="Proteomes" id="UP000007819">
    <property type="component" value="Chromosome A1"/>
</dbReference>
<name>A0A8R2NQ22_ACYPI</name>
<dbReference type="EnsemblMetazoa" id="XM_029486983.1">
    <property type="protein sequence ID" value="XP_029342843.1"/>
    <property type="gene ID" value="LOC100574889"/>
</dbReference>
<accession>A0A8R2NQ22</accession>
<reference evidence="2" key="2">
    <citation type="submission" date="2022-06" db="UniProtKB">
        <authorList>
            <consortium name="EnsemblMetazoa"/>
        </authorList>
    </citation>
    <scope>IDENTIFICATION</scope>
</reference>
<dbReference type="OrthoDB" id="10065854at2759"/>
<evidence type="ECO:0000313" key="2">
    <source>
        <dbReference type="EnsemblMetazoa" id="XP_029342843.1"/>
    </source>
</evidence>
<sequence length="363" mass="41733">MEKSTNKSCRRSLFDRFSEEIDNEESTIAFSNNRETTNMNDENTSIDENIDLIKRECEAKLKAFDDAFETIYGNNEVNFIQVLQMAEEVQVNCIRLINLVKTQINSIEKLRSKINLLENKHLNTINKLQLEVTKLNLQLKQQSSFICTIGSTFCYSLSRATQTSSAIDMILQEDCITNMAQLITNMLSCFIRQYNNKMPSTKTNQMKFVLHMLRVVVNLSTTESGCHFLSQVNDGINIINLIVSLVLHTPPSHGVLKKIAYTTLYNVSNRFNGHLLMENNKLIQTLNNDIKLVPNGGNNYVILFSINLLHSLTEKMNKSMYTILKNEINLQEILKLTRYTETESKARKIYNNIKIASEKYNNE</sequence>
<organism evidence="2 3">
    <name type="scientific">Acyrthosiphon pisum</name>
    <name type="common">Pea aphid</name>
    <dbReference type="NCBI Taxonomy" id="7029"/>
    <lineage>
        <taxon>Eukaryota</taxon>
        <taxon>Metazoa</taxon>
        <taxon>Ecdysozoa</taxon>
        <taxon>Arthropoda</taxon>
        <taxon>Hexapoda</taxon>
        <taxon>Insecta</taxon>
        <taxon>Pterygota</taxon>
        <taxon>Neoptera</taxon>
        <taxon>Paraneoptera</taxon>
        <taxon>Hemiptera</taxon>
        <taxon>Sternorrhyncha</taxon>
        <taxon>Aphidomorpha</taxon>
        <taxon>Aphidoidea</taxon>
        <taxon>Aphididae</taxon>
        <taxon>Macrosiphini</taxon>
        <taxon>Acyrthosiphon</taxon>
    </lineage>
</organism>